<dbReference type="InterPro" id="IPR018960">
    <property type="entry name" value="DUF1990"/>
</dbReference>
<accession>A0A420XK49</accession>
<dbReference type="PANTHER" id="PTHR34202">
    <property type="entry name" value="UPF0548 PROTEIN"/>
    <property type="match status" value="1"/>
</dbReference>
<proteinExistence type="predicted"/>
<reference evidence="2 3" key="1">
    <citation type="submission" date="2018-10" db="EMBL/GenBank/DDBJ databases">
        <title>Genomic Encyclopedia of Archaeal and Bacterial Type Strains, Phase II (KMG-II): from individual species to whole genera.</title>
        <authorList>
            <person name="Goeker M."/>
        </authorList>
    </citation>
    <scope>NUCLEOTIDE SEQUENCE [LARGE SCALE GENOMIC DNA]</scope>
    <source>
        <strain evidence="2 3">RP-AC37</strain>
    </source>
</reference>
<dbReference type="InterPro" id="IPR014457">
    <property type="entry name" value="UCP010260"/>
</dbReference>
<dbReference type="Proteomes" id="UP000281955">
    <property type="component" value="Unassembled WGS sequence"/>
</dbReference>
<feature type="domain" description="DUF1990" evidence="1">
    <location>
        <begin position="27"/>
        <end position="185"/>
    </location>
</feature>
<gene>
    <name evidence="2" type="ORF">CLV35_3907</name>
</gene>
<protein>
    <submittedName>
        <fullName evidence="2">Uncharacterized protein (UPF0548 family)</fullName>
    </submittedName>
</protein>
<dbReference type="AlphaFoldDB" id="A0A420XK49"/>
<name>A0A420XK49_9ACTN</name>
<dbReference type="InParanoid" id="A0A420XK49"/>
<keyword evidence="3" id="KW-1185">Reference proteome</keyword>
<dbReference type="Pfam" id="PF09348">
    <property type="entry name" value="DUF1990"/>
    <property type="match status" value="1"/>
</dbReference>
<evidence type="ECO:0000259" key="1">
    <source>
        <dbReference type="Pfam" id="PF09348"/>
    </source>
</evidence>
<dbReference type="RefSeq" id="WP_183062083.1">
    <property type="nucleotide sequence ID" value="NZ_RBWV01000017.1"/>
</dbReference>
<evidence type="ECO:0000313" key="3">
    <source>
        <dbReference type="Proteomes" id="UP000281955"/>
    </source>
</evidence>
<dbReference type="PANTHER" id="PTHR34202:SF1">
    <property type="entry name" value="UPF0548 PROTEIN"/>
    <property type="match status" value="1"/>
</dbReference>
<evidence type="ECO:0000313" key="2">
    <source>
        <dbReference type="EMBL" id="RKS68000.1"/>
    </source>
</evidence>
<organism evidence="2 3">
    <name type="scientific">Motilibacter peucedani</name>
    <dbReference type="NCBI Taxonomy" id="598650"/>
    <lineage>
        <taxon>Bacteria</taxon>
        <taxon>Bacillati</taxon>
        <taxon>Actinomycetota</taxon>
        <taxon>Actinomycetes</taxon>
        <taxon>Motilibacterales</taxon>
        <taxon>Motilibacteraceae</taxon>
        <taxon>Motilibacter</taxon>
    </lineage>
</organism>
<dbReference type="EMBL" id="RBWV01000017">
    <property type="protein sequence ID" value="RKS68000.1"/>
    <property type="molecule type" value="Genomic_DNA"/>
</dbReference>
<dbReference type="PIRSF" id="PIRSF010260">
    <property type="entry name" value="UCP010260"/>
    <property type="match status" value="1"/>
</dbReference>
<comment type="caution">
    <text evidence="2">The sequence shown here is derived from an EMBL/GenBank/DDBJ whole genome shotgun (WGS) entry which is preliminary data.</text>
</comment>
<sequence>MRSVRLRRPSRAQLAALLAQRADAPQSYAEVGISLEDVAPPRGWGQSVGRRSLGSGEQVWLAAREALLAWDAHRGARVRVEPPAAPLAVGTVVAVTAGAPLGAIVGVCRIVRVVDEPHRFGFAYGTVPPHPEVGEESFLVTRDPVSGEVVFTARSVSRAVALLARLAPPLARLAIAGYTRAYARAVSRSTASRSEGRSR</sequence>